<dbReference type="EMBL" id="FOIR01000003">
    <property type="protein sequence ID" value="SEW38245.1"/>
    <property type="molecule type" value="Genomic_DNA"/>
</dbReference>
<proteinExistence type="predicted"/>
<dbReference type="Proteomes" id="UP000199437">
    <property type="component" value="Unassembled WGS sequence"/>
</dbReference>
<accession>A0A1I0RBM2</accession>
<organism evidence="1 2">
    <name type="scientific">Roseivirga pacifica</name>
    <dbReference type="NCBI Taxonomy" id="1267423"/>
    <lineage>
        <taxon>Bacteria</taxon>
        <taxon>Pseudomonadati</taxon>
        <taxon>Bacteroidota</taxon>
        <taxon>Cytophagia</taxon>
        <taxon>Cytophagales</taxon>
        <taxon>Roseivirgaceae</taxon>
        <taxon>Roseivirga</taxon>
    </lineage>
</organism>
<dbReference type="GeneID" id="99988072"/>
<keyword evidence="2" id="KW-1185">Reference proteome</keyword>
<dbReference type="RefSeq" id="WP_090260076.1">
    <property type="nucleotide sequence ID" value="NZ_FOIR01000003.1"/>
</dbReference>
<reference evidence="2" key="1">
    <citation type="submission" date="2016-10" db="EMBL/GenBank/DDBJ databases">
        <authorList>
            <person name="Varghese N."/>
            <person name="Submissions S."/>
        </authorList>
    </citation>
    <scope>NUCLEOTIDE SEQUENCE [LARGE SCALE GENOMIC DNA]</scope>
    <source>
        <strain evidence="2">CGMCC 1.12402</strain>
    </source>
</reference>
<dbReference type="AlphaFoldDB" id="A0A1I0RBM2"/>
<dbReference type="PROSITE" id="PS51257">
    <property type="entry name" value="PROKAR_LIPOPROTEIN"/>
    <property type="match status" value="1"/>
</dbReference>
<evidence type="ECO:0000313" key="1">
    <source>
        <dbReference type="EMBL" id="SEW38245.1"/>
    </source>
</evidence>
<sequence>MKKLLALLSLIIIVQACTPPKKEEDKIAAPIVEEPERQPRMVVHGDLPDHQFQFSSLRLNEHISNIDLSAFKHYGEFYTDDFTIYRLDRLDYLAESYFINDINLYFIDSLLVKIQAYLIEDKSSEFLGRYGKAKIFVSNYRNKKLLENEEVLVTQNGKKRINENLDYYRLKWIREDLDIEYLVNKQADSLSNKEAMLFDDSRQQYKLTFQTKDFDHQMAWVKWESYKESRGLVAKPASELSQE</sequence>
<dbReference type="OrthoDB" id="981839at2"/>
<dbReference type="STRING" id="1267423.SAMN05216290_3396"/>
<gene>
    <name evidence="1" type="ORF">SAMN05216290_3396</name>
</gene>
<protein>
    <submittedName>
        <fullName evidence="1">Uncharacterized protein</fullName>
    </submittedName>
</protein>
<name>A0A1I0RBM2_9BACT</name>
<evidence type="ECO:0000313" key="2">
    <source>
        <dbReference type="Proteomes" id="UP000199437"/>
    </source>
</evidence>